<dbReference type="eggNOG" id="COG2197">
    <property type="taxonomic scope" value="Bacteria"/>
</dbReference>
<accession>A0A0S7E553</accession>
<dbReference type="InterPro" id="IPR039420">
    <property type="entry name" value="WalR-like"/>
</dbReference>
<dbReference type="Proteomes" id="UP000069030">
    <property type="component" value="Chromosome"/>
</dbReference>
<dbReference type="Pfam" id="PF00072">
    <property type="entry name" value="Response_reg"/>
    <property type="match status" value="1"/>
</dbReference>
<reference evidence="2 3" key="1">
    <citation type="journal article" date="2016" name="J. Zhejiang Univ. Sci. B">
        <title>Antibiotic resistance mechanisms of Myroides sp.</title>
        <authorList>
            <person name="Hu S."/>
            <person name="Yuan S."/>
            <person name="Qu H."/>
            <person name="Jiang T."/>
            <person name="Zhou Y."/>
            <person name="Wang M."/>
            <person name="Ming D."/>
        </authorList>
    </citation>
    <scope>NUCLEOTIDE SEQUENCE [LARGE SCALE GENOMIC DNA]</scope>
    <source>
        <strain evidence="2 3">PR63039</strain>
    </source>
</reference>
<dbReference type="PROSITE" id="PS50110">
    <property type="entry name" value="RESPONSE_REGULATORY"/>
    <property type="match status" value="1"/>
</dbReference>
<dbReference type="RefSeq" id="WP_006257646.1">
    <property type="nucleotide sequence ID" value="NZ_BCMQ01000001.1"/>
</dbReference>
<keyword evidence="2" id="KW-0418">Kinase</keyword>
<proteinExistence type="predicted"/>
<dbReference type="InterPro" id="IPR001789">
    <property type="entry name" value="Sig_transdc_resp-reg_receiver"/>
</dbReference>
<evidence type="ECO:0000313" key="3">
    <source>
        <dbReference type="Proteomes" id="UP000069030"/>
    </source>
</evidence>
<keyword evidence="1" id="KW-0238">DNA-binding</keyword>
<sequence length="219" mass="24821">MCRILLVDDHPLIVEGYVLALSKDKLGLGEVVFEKSFDCLTAKETIDAAVERQVLFDLAIVDFSLPSKEGALLRDGGDIVAYIKKEMPYCKTIILTGHTEVITIYNIVKNIRPDGLVSKHEITPDNLLDIVKRVLTGDRYQSDIVKHCLNEIVRKEVMYDDYNREILVLLSKGYKLQELENHIPLSNPAIKKRLAKMKHVFEVSDTANLIQLVLKEGFV</sequence>
<dbReference type="GO" id="GO:0003677">
    <property type="term" value="F:DNA binding"/>
    <property type="evidence" value="ECO:0007669"/>
    <property type="project" value="UniProtKB-KW"/>
</dbReference>
<dbReference type="GO" id="GO:0000160">
    <property type="term" value="P:phosphorelay signal transduction system"/>
    <property type="evidence" value="ECO:0007669"/>
    <property type="project" value="InterPro"/>
</dbReference>
<evidence type="ECO:0000313" key="2">
    <source>
        <dbReference type="EMBL" id="ALU25867.1"/>
    </source>
</evidence>
<dbReference type="SUPFAM" id="SSF52172">
    <property type="entry name" value="CheY-like"/>
    <property type="match status" value="1"/>
</dbReference>
<protein>
    <submittedName>
        <fullName evidence="2">Histidine kinase</fullName>
    </submittedName>
</protein>
<evidence type="ECO:0000256" key="1">
    <source>
        <dbReference type="ARBA" id="ARBA00023125"/>
    </source>
</evidence>
<name>A0A0S7E553_9FLAO</name>
<dbReference type="GO" id="GO:0016301">
    <property type="term" value="F:kinase activity"/>
    <property type="evidence" value="ECO:0007669"/>
    <property type="project" value="UniProtKB-KW"/>
</dbReference>
<keyword evidence="2" id="KW-0808">Transferase</keyword>
<dbReference type="KEGG" id="mod:AS202_06795"/>
<dbReference type="AlphaFoldDB" id="A0A0S7E553"/>
<dbReference type="Gene3D" id="3.40.50.2300">
    <property type="match status" value="1"/>
</dbReference>
<dbReference type="PANTHER" id="PTHR43214">
    <property type="entry name" value="TWO-COMPONENT RESPONSE REGULATOR"/>
    <property type="match status" value="1"/>
</dbReference>
<gene>
    <name evidence="2" type="ORF">AS202_06795</name>
</gene>
<dbReference type="EMBL" id="CP013690">
    <property type="protein sequence ID" value="ALU25867.1"/>
    <property type="molecule type" value="Genomic_DNA"/>
</dbReference>
<organism evidence="2 3">
    <name type="scientific">Myroides odoratimimus</name>
    <dbReference type="NCBI Taxonomy" id="76832"/>
    <lineage>
        <taxon>Bacteria</taxon>
        <taxon>Pseudomonadati</taxon>
        <taxon>Bacteroidota</taxon>
        <taxon>Flavobacteriia</taxon>
        <taxon>Flavobacteriales</taxon>
        <taxon>Flavobacteriaceae</taxon>
        <taxon>Myroides</taxon>
    </lineage>
</organism>
<dbReference type="InterPro" id="IPR011006">
    <property type="entry name" value="CheY-like_superfamily"/>
</dbReference>